<proteinExistence type="inferred from homology"/>
<dbReference type="InterPro" id="IPR023214">
    <property type="entry name" value="HAD_sf"/>
</dbReference>
<dbReference type="EC" id="3.1.3.18" evidence="4"/>
<evidence type="ECO:0000256" key="3">
    <source>
        <dbReference type="ARBA" id="ARBA00006171"/>
    </source>
</evidence>
<dbReference type="Pfam" id="PF13419">
    <property type="entry name" value="HAD_2"/>
    <property type="match status" value="1"/>
</dbReference>
<comment type="pathway">
    <text evidence="2">Organic acid metabolism; glycolate biosynthesis; glycolate from 2-phosphoglycolate: step 1/1.</text>
</comment>
<protein>
    <recommendedName>
        <fullName evidence="4">phosphoglycolate phosphatase</fullName>
        <ecNumber evidence="4">3.1.3.18</ecNumber>
    </recommendedName>
</protein>
<organism evidence="5 6">
    <name type="scientific">Leptospira wolffii</name>
    <dbReference type="NCBI Taxonomy" id="409998"/>
    <lineage>
        <taxon>Bacteria</taxon>
        <taxon>Pseudomonadati</taxon>
        <taxon>Spirochaetota</taxon>
        <taxon>Spirochaetia</taxon>
        <taxon>Leptospirales</taxon>
        <taxon>Leptospiraceae</taxon>
        <taxon>Leptospira</taxon>
    </lineage>
</organism>
<evidence type="ECO:0000313" key="6">
    <source>
        <dbReference type="Proteomes" id="UP000231912"/>
    </source>
</evidence>
<dbReference type="GO" id="GO:0008967">
    <property type="term" value="F:phosphoglycolate phosphatase activity"/>
    <property type="evidence" value="ECO:0007669"/>
    <property type="project" value="UniProtKB-EC"/>
</dbReference>
<dbReference type="RefSeq" id="WP_100758774.1">
    <property type="nucleotide sequence ID" value="NZ_NPDT01000003.1"/>
</dbReference>
<dbReference type="AlphaFoldDB" id="A0A2M9ZBX6"/>
<dbReference type="SFLD" id="SFLDG01129">
    <property type="entry name" value="C1.5:_HAD__Beta-PGM__Phosphata"/>
    <property type="match status" value="1"/>
</dbReference>
<accession>A0A2M9ZBX6</accession>
<dbReference type="PANTHER" id="PTHR43434">
    <property type="entry name" value="PHOSPHOGLYCOLATE PHOSPHATASE"/>
    <property type="match status" value="1"/>
</dbReference>
<evidence type="ECO:0000256" key="4">
    <source>
        <dbReference type="ARBA" id="ARBA00013078"/>
    </source>
</evidence>
<dbReference type="InterPro" id="IPR050155">
    <property type="entry name" value="HAD-like_hydrolase_sf"/>
</dbReference>
<dbReference type="InterPro" id="IPR036412">
    <property type="entry name" value="HAD-like_sf"/>
</dbReference>
<gene>
    <name evidence="5" type="ORF">CH371_10075</name>
</gene>
<name>A0A2M9ZBX6_9LEPT</name>
<dbReference type="EMBL" id="NPDT01000003">
    <property type="protein sequence ID" value="PJZ65874.1"/>
    <property type="molecule type" value="Genomic_DNA"/>
</dbReference>
<evidence type="ECO:0000313" key="5">
    <source>
        <dbReference type="EMBL" id="PJZ65874.1"/>
    </source>
</evidence>
<reference evidence="5 6" key="1">
    <citation type="submission" date="2017-07" db="EMBL/GenBank/DDBJ databases">
        <title>Leptospira spp. isolated from tropical soils.</title>
        <authorList>
            <person name="Thibeaux R."/>
            <person name="Iraola G."/>
            <person name="Ferres I."/>
            <person name="Bierque E."/>
            <person name="Girault D."/>
            <person name="Soupe-Gilbert M.-E."/>
            <person name="Picardeau M."/>
            <person name="Goarant C."/>
        </authorList>
    </citation>
    <scope>NUCLEOTIDE SEQUENCE [LARGE SCALE GENOMIC DNA]</scope>
    <source>
        <strain evidence="5 6">FH2-C-A2</strain>
    </source>
</reference>
<comment type="similarity">
    <text evidence="3">Belongs to the HAD-like hydrolase superfamily. CbbY/CbbZ/Gph/YieH family.</text>
</comment>
<dbReference type="SFLD" id="SFLDS00003">
    <property type="entry name" value="Haloacid_Dehalogenase"/>
    <property type="match status" value="1"/>
</dbReference>
<dbReference type="Gene3D" id="1.10.150.240">
    <property type="entry name" value="Putative phosphatase, domain 2"/>
    <property type="match status" value="1"/>
</dbReference>
<comment type="caution">
    <text evidence="5">The sequence shown here is derived from an EMBL/GenBank/DDBJ whole genome shotgun (WGS) entry which is preliminary data.</text>
</comment>
<evidence type="ECO:0000256" key="2">
    <source>
        <dbReference type="ARBA" id="ARBA00004818"/>
    </source>
</evidence>
<dbReference type="PANTHER" id="PTHR43434:SF1">
    <property type="entry name" value="PHOSPHOGLYCOLATE PHOSPHATASE"/>
    <property type="match status" value="1"/>
</dbReference>
<dbReference type="Proteomes" id="UP000231912">
    <property type="component" value="Unassembled WGS sequence"/>
</dbReference>
<dbReference type="InterPro" id="IPR023198">
    <property type="entry name" value="PGP-like_dom2"/>
</dbReference>
<dbReference type="Gene3D" id="3.40.50.1000">
    <property type="entry name" value="HAD superfamily/HAD-like"/>
    <property type="match status" value="1"/>
</dbReference>
<dbReference type="InterPro" id="IPR041492">
    <property type="entry name" value="HAD_2"/>
</dbReference>
<dbReference type="SUPFAM" id="SSF56784">
    <property type="entry name" value="HAD-like"/>
    <property type="match status" value="1"/>
</dbReference>
<comment type="catalytic activity">
    <reaction evidence="1">
        <text>2-phosphoglycolate + H2O = glycolate + phosphate</text>
        <dbReference type="Rhea" id="RHEA:14369"/>
        <dbReference type="ChEBI" id="CHEBI:15377"/>
        <dbReference type="ChEBI" id="CHEBI:29805"/>
        <dbReference type="ChEBI" id="CHEBI:43474"/>
        <dbReference type="ChEBI" id="CHEBI:58033"/>
        <dbReference type="EC" id="3.1.3.18"/>
    </reaction>
</comment>
<sequence>MSILLVFDIDGTLTDTVSAHRASFYETLLKYELSGNPGETGYKHHTDSNIFREIYTSQRSDWSEEKLQEFERKLTENIDTRLGANVREIHGAGKFLRELSKNGIPFGYATGSFERPAYMKLERANLPTDVPLSHASRFSERESIVLATIQECEVIYGKKFDQVLSVGDGSWDYKTALNLDLEFLGIAKDVDSANSLRALGASRIVSDYSDLDFLFRGILGSLIQAL</sequence>
<dbReference type="CDD" id="cd01427">
    <property type="entry name" value="HAD_like"/>
    <property type="match status" value="1"/>
</dbReference>
<evidence type="ECO:0000256" key="1">
    <source>
        <dbReference type="ARBA" id="ARBA00000830"/>
    </source>
</evidence>
<dbReference type="GO" id="GO:0006281">
    <property type="term" value="P:DNA repair"/>
    <property type="evidence" value="ECO:0007669"/>
    <property type="project" value="TreeGrafter"/>
</dbReference>